<name>A0AAP7A603_PAEAL</name>
<reference evidence="1 4" key="2">
    <citation type="submission" date="2022-05" db="EMBL/GenBank/DDBJ databases">
        <title>Genome Sequencing of Bee-Associated Microbes.</title>
        <authorList>
            <person name="Dunlap C."/>
        </authorList>
    </citation>
    <scope>NUCLEOTIDE SEQUENCE [LARGE SCALE GENOMIC DNA]</scope>
    <source>
        <strain evidence="1 4">NRRL B-04010</strain>
    </source>
</reference>
<evidence type="ECO:0000313" key="3">
    <source>
        <dbReference type="Proteomes" id="UP000552038"/>
    </source>
</evidence>
<dbReference type="AlphaFoldDB" id="A0AAP7A603"/>
<comment type="caution">
    <text evidence="2">The sequence shown here is derived from an EMBL/GenBank/DDBJ whole genome shotgun (WGS) entry which is preliminary data.</text>
</comment>
<dbReference type="EMBL" id="JABFOR010000040">
    <property type="protein sequence ID" value="NOJ73277.1"/>
    <property type="molecule type" value="Genomic_DNA"/>
</dbReference>
<dbReference type="Gene3D" id="1.25.40.10">
    <property type="entry name" value="Tetratricopeptide repeat domain"/>
    <property type="match status" value="1"/>
</dbReference>
<evidence type="ECO:0008006" key="5">
    <source>
        <dbReference type="Google" id="ProtNLM"/>
    </source>
</evidence>
<dbReference type="RefSeq" id="WP_163979065.1">
    <property type="nucleotide sequence ID" value="NZ_JABFOR010000040.1"/>
</dbReference>
<dbReference type="Proteomes" id="UP000552038">
    <property type="component" value="Unassembled WGS sequence"/>
</dbReference>
<evidence type="ECO:0000313" key="1">
    <source>
        <dbReference type="EMBL" id="MCY9764818.1"/>
    </source>
</evidence>
<reference evidence="2 3" key="1">
    <citation type="submission" date="2020-05" db="EMBL/GenBank/DDBJ databases">
        <title>Whole genome sequencing and identification of novel metabolites from Paenibacillus alvei strain JR949.</title>
        <authorList>
            <person name="Rajendhran J."/>
            <person name="Sree Pranav P."/>
            <person name="Mahalakshmi B."/>
            <person name="Karthikeyan R."/>
        </authorList>
    </citation>
    <scope>NUCLEOTIDE SEQUENCE [LARGE SCALE GENOMIC DNA]</scope>
    <source>
        <strain evidence="2 3">JR949</strain>
    </source>
</reference>
<dbReference type="EMBL" id="JAMDNP010000121">
    <property type="protein sequence ID" value="MCY9764818.1"/>
    <property type="molecule type" value="Genomic_DNA"/>
</dbReference>
<organism evidence="2 3">
    <name type="scientific">Paenibacillus alvei</name>
    <name type="common">Bacillus alvei</name>
    <dbReference type="NCBI Taxonomy" id="44250"/>
    <lineage>
        <taxon>Bacteria</taxon>
        <taxon>Bacillati</taxon>
        <taxon>Bacillota</taxon>
        <taxon>Bacilli</taxon>
        <taxon>Bacillales</taxon>
        <taxon>Paenibacillaceae</taxon>
        <taxon>Paenibacillus</taxon>
    </lineage>
</organism>
<evidence type="ECO:0000313" key="4">
    <source>
        <dbReference type="Proteomes" id="UP001527181"/>
    </source>
</evidence>
<sequence length="218" mass="25301">MEDKKLQEIVSSLILNRSSLEEAEQLLLDYVKNNPTDVDGWTKLVMLETLTPIEDYERATEYLTTAIIYHKDNQLFHVLWYYFTEWFLGGLDEGLVNTALGLKSTFGEETSSMLSYILARHFQNKDINKFESLLKESIQRCSMHVTNYTDLGRHYLSRGDKENGIALIREGLLNVKVIYNDKNMDYDPLNMPRFVNEMITGVFMTEGSYNSLINLVQK</sequence>
<keyword evidence="4" id="KW-1185">Reference proteome</keyword>
<accession>A0AAP7A603</accession>
<dbReference type="InterPro" id="IPR011990">
    <property type="entry name" value="TPR-like_helical_dom_sf"/>
</dbReference>
<proteinExistence type="predicted"/>
<dbReference type="SUPFAM" id="SSF81901">
    <property type="entry name" value="HCP-like"/>
    <property type="match status" value="1"/>
</dbReference>
<dbReference type="Proteomes" id="UP001527181">
    <property type="component" value="Unassembled WGS sequence"/>
</dbReference>
<protein>
    <recommendedName>
        <fullName evidence="5">Tetratricopeptide repeat protein</fullName>
    </recommendedName>
</protein>
<gene>
    <name evidence="2" type="ORF">HMI46_22345</name>
    <name evidence="1" type="ORF">M5X12_30455</name>
</gene>
<evidence type="ECO:0000313" key="2">
    <source>
        <dbReference type="EMBL" id="NOJ73277.1"/>
    </source>
</evidence>